<feature type="region of interest" description="Disordered" evidence="1">
    <location>
        <begin position="1"/>
        <end position="47"/>
    </location>
</feature>
<name>A0A6G1BNV1_9ORYZ</name>
<sequence length="88" mass="9507">MGTVWAHLSGAGEAVERDAGSRGAGGIRERRRCFDKQRSSTGGACREKGSNRLVQRWIRSWGGGETTAVAISRGEESGRRVRRHPAGV</sequence>
<accession>A0A6G1BNV1</accession>
<keyword evidence="3" id="KW-1185">Reference proteome</keyword>
<organism evidence="2 3">
    <name type="scientific">Oryza meyeriana var. granulata</name>
    <dbReference type="NCBI Taxonomy" id="110450"/>
    <lineage>
        <taxon>Eukaryota</taxon>
        <taxon>Viridiplantae</taxon>
        <taxon>Streptophyta</taxon>
        <taxon>Embryophyta</taxon>
        <taxon>Tracheophyta</taxon>
        <taxon>Spermatophyta</taxon>
        <taxon>Magnoliopsida</taxon>
        <taxon>Liliopsida</taxon>
        <taxon>Poales</taxon>
        <taxon>Poaceae</taxon>
        <taxon>BOP clade</taxon>
        <taxon>Oryzoideae</taxon>
        <taxon>Oryzeae</taxon>
        <taxon>Oryzinae</taxon>
        <taxon>Oryza</taxon>
        <taxon>Oryza meyeriana</taxon>
    </lineage>
</organism>
<evidence type="ECO:0000313" key="3">
    <source>
        <dbReference type="Proteomes" id="UP000479710"/>
    </source>
</evidence>
<gene>
    <name evidence="2" type="ORF">E2562_025288</name>
</gene>
<evidence type="ECO:0000256" key="1">
    <source>
        <dbReference type="SAM" id="MobiDB-lite"/>
    </source>
</evidence>
<reference evidence="2 3" key="1">
    <citation type="submission" date="2019-11" db="EMBL/GenBank/DDBJ databases">
        <title>Whole genome sequence of Oryza granulata.</title>
        <authorList>
            <person name="Li W."/>
        </authorList>
    </citation>
    <scope>NUCLEOTIDE SEQUENCE [LARGE SCALE GENOMIC DNA]</scope>
    <source>
        <strain evidence="3">cv. Menghai</strain>
        <tissue evidence="2">Leaf</tissue>
    </source>
</reference>
<dbReference type="EMBL" id="SPHZ02000012">
    <property type="protein sequence ID" value="KAF0889522.1"/>
    <property type="molecule type" value="Genomic_DNA"/>
</dbReference>
<proteinExistence type="predicted"/>
<evidence type="ECO:0000313" key="2">
    <source>
        <dbReference type="EMBL" id="KAF0889522.1"/>
    </source>
</evidence>
<protein>
    <submittedName>
        <fullName evidence="2">Uncharacterized protein</fullName>
    </submittedName>
</protein>
<dbReference type="AlphaFoldDB" id="A0A6G1BNV1"/>
<dbReference type="Proteomes" id="UP000479710">
    <property type="component" value="Unassembled WGS sequence"/>
</dbReference>
<comment type="caution">
    <text evidence="2">The sequence shown here is derived from an EMBL/GenBank/DDBJ whole genome shotgun (WGS) entry which is preliminary data.</text>
</comment>